<feature type="domain" description="ABC transporter" evidence="17">
    <location>
        <begin position="326"/>
        <end position="587"/>
    </location>
</feature>
<evidence type="ECO:0000256" key="15">
    <source>
        <dbReference type="ARBA" id="ARBA00039316"/>
    </source>
</evidence>
<dbReference type="NCBIfam" id="TIGR00630">
    <property type="entry name" value="uvra"/>
    <property type="match status" value="1"/>
</dbReference>
<dbReference type="InterPro" id="IPR041102">
    <property type="entry name" value="UvrA_inter"/>
</dbReference>
<evidence type="ECO:0000256" key="5">
    <source>
        <dbReference type="ARBA" id="ARBA00022741"/>
    </source>
</evidence>
<dbReference type="PROSITE" id="PS50893">
    <property type="entry name" value="ABC_TRANSPORTER_2"/>
    <property type="match status" value="2"/>
</dbReference>
<dbReference type="GO" id="GO:0003677">
    <property type="term" value="F:DNA binding"/>
    <property type="evidence" value="ECO:0007669"/>
    <property type="project" value="UniProtKB-KW"/>
</dbReference>
<evidence type="ECO:0000256" key="8">
    <source>
        <dbReference type="ARBA" id="ARBA00022771"/>
    </source>
</evidence>
<name>A0A9K3WRJ8_9MOLU</name>
<comment type="subcellular location">
    <subcellularLocation>
        <location evidence="1">Cytoplasm</location>
    </subcellularLocation>
</comment>
<dbReference type="SUPFAM" id="SSF52540">
    <property type="entry name" value="P-loop containing nucleoside triphosphate hydrolases"/>
    <property type="match status" value="2"/>
</dbReference>
<accession>A0A9K3WRJ8</accession>
<dbReference type="InterPro" id="IPR027417">
    <property type="entry name" value="P-loop_NTPase"/>
</dbReference>
<dbReference type="RefSeq" id="WP_213680349.1">
    <property type="nucleotide sequence ID" value="NZ_JAOSIV010000015.1"/>
</dbReference>
<dbReference type="GO" id="GO:0005524">
    <property type="term" value="F:ATP binding"/>
    <property type="evidence" value="ECO:0007669"/>
    <property type="project" value="UniProtKB-KW"/>
</dbReference>
<dbReference type="GO" id="GO:0004518">
    <property type="term" value="F:nuclease activity"/>
    <property type="evidence" value="ECO:0007669"/>
    <property type="project" value="UniProtKB-KW"/>
</dbReference>
<evidence type="ECO:0000256" key="9">
    <source>
        <dbReference type="ARBA" id="ARBA00022833"/>
    </source>
</evidence>
<protein>
    <recommendedName>
        <fullName evidence="15">UvrABC system protein A</fullName>
    </recommendedName>
    <alternativeName>
        <fullName evidence="16">Excinuclease ABC subunit A</fullName>
    </alternativeName>
</protein>
<evidence type="ECO:0000256" key="14">
    <source>
        <dbReference type="ARBA" id="ARBA00038000"/>
    </source>
</evidence>
<evidence type="ECO:0000256" key="4">
    <source>
        <dbReference type="ARBA" id="ARBA00022737"/>
    </source>
</evidence>
<dbReference type="GO" id="GO:0009380">
    <property type="term" value="C:excinuclease repair complex"/>
    <property type="evidence" value="ECO:0007669"/>
    <property type="project" value="InterPro"/>
</dbReference>
<evidence type="ECO:0000256" key="12">
    <source>
        <dbReference type="ARBA" id="ARBA00023125"/>
    </source>
</evidence>
<dbReference type="GO" id="GO:0008270">
    <property type="term" value="F:zinc ion binding"/>
    <property type="evidence" value="ECO:0007669"/>
    <property type="project" value="UniProtKB-KW"/>
</dbReference>
<gene>
    <name evidence="18" type="primary">uvrA</name>
    <name evidence="18" type="ORF">OC696_01345</name>
</gene>
<evidence type="ECO:0000259" key="17">
    <source>
        <dbReference type="PROSITE" id="PS50893"/>
    </source>
</evidence>
<dbReference type="PANTHER" id="PTHR43152">
    <property type="entry name" value="UVRABC SYSTEM PROTEIN A"/>
    <property type="match status" value="1"/>
</dbReference>
<keyword evidence="10" id="KW-0067">ATP-binding</keyword>
<dbReference type="GO" id="GO:0005737">
    <property type="term" value="C:cytoplasm"/>
    <property type="evidence" value="ECO:0007669"/>
    <property type="project" value="UniProtKB-SubCell"/>
</dbReference>
<organism evidence="18 19">
    <name type="scientific">Candidatus Phytoplasma australasiaticum subsp. australasiaticum</name>
    <dbReference type="NCBI Taxonomy" id="2832407"/>
    <lineage>
        <taxon>Bacteria</taxon>
        <taxon>Bacillati</taxon>
        <taxon>Mycoplasmatota</taxon>
        <taxon>Mollicutes</taxon>
        <taxon>Acholeplasmatales</taxon>
        <taxon>Acholeplasmataceae</taxon>
        <taxon>Candidatus Phytoplasma</taxon>
        <taxon>16SrII (Peanut WB group)</taxon>
        <taxon>Candidatus Phytoplasma australasiaticum</taxon>
    </lineage>
</organism>
<keyword evidence="12" id="KW-0238">DNA-binding</keyword>
<keyword evidence="3" id="KW-0479">Metal-binding</keyword>
<keyword evidence="7" id="KW-0228">DNA excision</keyword>
<keyword evidence="5" id="KW-0547">Nucleotide-binding</keyword>
<dbReference type="Gene3D" id="3.40.50.300">
    <property type="entry name" value="P-loop containing nucleotide triphosphate hydrolases"/>
    <property type="match status" value="3"/>
</dbReference>
<dbReference type="InterPro" id="IPR004602">
    <property type="entry name" value="UvrA"/>
</dbReference>
<keyword evidence="11" id="KW-0267">Excision nuclease</keyword>
<evidence type="ECO:0000256" key="3">
    <source>
        <dbReference type="ARBA" id="ARBA00022723"/>
    </source>
</evidence>
<comment type="similarity">
    <text evidence="14">Belongs to the ABC transporter superfamily. UvrA family.</text>
</comment>
<evidence type="ECO:0000256" key="7">
    <source>
        <dbReference type="ARBA" id="ARBA00022769"/>
    </source>
</evidence>
<keyword evidence="4" id="KW-0677">Repeat</keyword>
<feature type="domain" description="ABC transporter" evidence="17">
    <location>
        <begin position="606"/>
        <end position="937"/>
    </location>
</feature>
<evidence type="ECO:0000256" key="10">
    <source>
        <dbReference type="ARBA" id="ARBA00022840"/>
    </source>
</evidence>
<evidence type="ECO:0000256" key="16">
    <source>
        <dbReference type="ARBA" id="ARBA00042156"/>
    </source>
</evidence>
<keyword evidence="6" id="KW-0227">DNA damage</keyword>
<dbReference type="InterPro" id="IPR041552">
    <property type="entry name" value="UvrA_DNA-bd"/>
</dbReference>
<sequence>MDNQNFSYLQDKIIIKGARENNLKNIDVEIPKFKLVVFTGISGSGKTSLVQNILYQEGKRIYLESLNFYDRKFFQFAKKPNINFISGLAPVINIEKKKIVNNSKDTVGTITEIYHYLQLIYAHIGVYYDIQNHQPYQKYNIEQIMNKLLNFFNNQKIIILSPLHDNQKKIFHSIILKLIKEGFNRFLINNNFFTFNNIKEIDYLEINEINNIFIIIDHLTINNQIKTRLISSLELAIKFNKQKILIMLPNQQIISFDLDYNDGKNSLTQLENKMNLFSFYKKRGICNHCKGLGSIMIFDEKLILDQNKSILDGAILPFEQQNNPTENIQDKLKGFLDTYKIDVNLPLNRMNKFIINILLYGPDKLPNESLKFPIGIIPILEYYQTNFANYDNIQNWLNQFKSLTVCPDCSGARLNKYALSYQINNKNIYELTNLTVNELLNFLENITLNSIAKINTQDALTAIKKRLNLLKKLGLEYLNLNRNISSLSGGEIQRIKLINQLASRLTGVIYIIDEPSVGLHPYNNIQLIKILRQLVNLGNTVLIIEHDQEIILSADYIIDLGPEAGNKGGNIVSYGKINNILEDKNSLTGKYLKKIYSFENIIKPKISSTNVIQIRNACVNNLKNINIDIPLNIFVVITGFSGSGKSTLLNEVIYKGLKKIKNSTNITPGFNQVIFSENQNNFKDIIHIESPNFNKIIKYHLINYLGISEIVSNLFSQSPEARAKGYNKRRFILNSVSAFCHACQGEGVKKIFMGFLPNIIITCDQCQGKRFNSETLTIRYKNQTIANIYDMNISEAYIFFHNHKKIKIVLELLISVGLNYLKLGNKLDNLSDGEKQRLILIKKIYKNYFSKNIYILDEPTKGLHFFEIEKLMSLIRTLINQQNTVIMIEHNINIIKNADYIIDLGPQGGKNGGYIVAKGDIEEIINNPDSYTGQYLKKIRDKSHNEI</sequence>
<dbReference type="AlphaFoldDB" id="A0A9K3WRJ8"/>
<evidence type="ECO:0000256" key="13">
    <source>
        <dbReference type="ARBA" id="ARBA00023204"/>
    </source>
</evidence>
<keyword evidence="2" id="KW-0963">Cytoplasm</keyword>
<evidence type="ECO:0000313" key="18">
    <source>
        <dbReference type="EMBL" id="MDO8054508.1"/>
    </source>
</evidence>
<dbReference type="InterPro" id="IPR017871">
    <property type="entry name" value="ABC_transporter-like_CS"/>
</dbReference>
<dbReference type="Proteomes" id="UP001170651">
    <property type="component" value="Unassembled WGS sequence"/>
</dbReference>
<dbReference type="Pfam" id="PF17760">
    <property type="entry name" value="UvrA_inter"/>
    <property type="match status" value="1"/>
</dbReference>
<dbReference type="Gene3D" id="1.10.8.280">
    <property type="entry name" value="ABC transporter ATPase domain-like"/>
    <property type="match status" value="1"/>
</dbReference>
<evidence type="ECO:0000256" key="11">
    <source>
        <dbReference type="ARBA" id="ARBA00022881"/>
    </source>
</evidence>
<keyword evidence="9" id="KW-0862">Zinc</keyword>
<dbReference type="Gene3D" id="3.30.190.20">
    <property type="match status" value="1"/>
</dbReference>
<dbReference type="PANTHER" id="PTHR43152:SF3">
    <property type="entry name" value="UVRABC SYSTEM PROTEIN A"/>
    <property type="match status" value="1"/>
</dbReference>
<dbReference type="EMBL" id="JAOSIW010000008">
    <property type="protein sequence ID" value="MDO8054508.1"/>
    <property type="molecule type" value="Genomic_DNA"/>
</dbReference>
<dbReference type="Gene3D" id="1.20.1580.10">
    <property type="entry name" value="ABC transporter ATPase like domain"/>
    <property type="match status" value="3"/>
</dbReference>
<keyword evidence="13" id="KW-0234">DNA repair</keyword>
<dbReference type="PROSITE" id="PS00211">
    <property type="entry name" value="ABC_TRANSPORTER_1"/>
    <property type="match status" value="1"/>
</dbReference>
<comment type="caution">
    <text evidence="18">The sequence shown here is derived from an EMBL/GenBank/DDBJ whole genome shotgun (WGS) entry which is preliminary data.</text>
</comment>
<evidence type="ECO:0000256" key="1">
    <source>
        <dbReference type="ARBA" id="ARBA00004496"/>
    </source>
</evidence>
<evidence type="ECO:0000313" key="19">
    <source>
        <dbReference type="Proteomes" id="UP001170651"/>
    </source>
</evidence>
<dbReference type="InterPro" id="IPR003439">
    <property type="entry name" value="ABC_transporter-like_ATP-bd"/>
</dbReference>
<proteinExistence type="inferred from homology"/>
<evidence type="ECO:0000256" key="2">
    <source>
        <dbReference type="ARBA" id="ARBA00022490"/>
    </source>
</evidence>
<dbReference type="GO" id="GO:0006289">
    <property type="term" value="P:nucleotide-excision repair"/>
    <property type="evidence" value="ECO:0007669"/>
    <property type="project" value="InterPro"/>
</dbReference>
<dbReference type="GO" id="GO:0016887">
    <property type="term" value="F:ATP hydrolysis activity"/>
    <property type="evidence" value="ECO:0007669"/>
    <property type="project" value="InterPro"/>
</dbReference>
<keyword evidence="8" id="KW-0863">Zinc-finger</keyword>
<reference evidence="18 19" key="1">
    <citation type="journal article" date="2023" name="Int. J. Syst. Evol. Microbiol.">
        <title>The observation of taxonomic boundaries for the 16SrII and 16SrXXV phytoplasmas using genome-based delimitation.</title>
        <authorList>
            <person name="Rodrigues Jardim B."/>
            <person name="Tran-Nguyen L.T.T."/>
            <person name="Gambley C."/>
            <person name="Al-Sadi A.M."/>
            <person name="Al-Subhi A.M."/>
            <person name="Foissac X."/>
            <person name="Salar P."/>
            <person name="Cai H."/>
            <person name="Yang J.Y."/>
            <person name="Davis R."/>
            <person name="Jones L."/>
            <person name="Rodoni B."/>
            <person name="Constable F.E."/>
        </authorList>
    </citation>
    <scope>NUCLEOTIDE SEQUENCE [LARGE SCALE GENOMIC DNA]</scope>
    <source>
        <strain evidence="18">BAWM-OMN-P26</strain>
    </source>
</reference>
<dbReference type="Pfam" id="PF17755">
    <property type="entry name" value="UvrA_DNA-bind"/>
    <property type="match status" value="1"/>
</dbReference>
<keyword evidence="19" id="KW-1185">Reference proteome</keyword>
<evidence type="ECO:0000256" key="6">
    <source>
        <dbReference type="ARBA" id="ARBA00022763"/>
    </source>
</evidence>